<dbReference type="AlphaFoldDB" id="U6M584"/>
<feature type="non-terminal residue" evidence="2">
    <location>
        <position position="1"/>
    </location>
</feature>
<evidence type="ECO:0000256" key="1">
    <source>
        <dbReference type="SAM" id="SignalP"/>
    </source>
</evidence>
<feature type="signal peptide" evidence="1">
    <location>
        <begin position="1"/>
        <end position="21"/>
    </location>
</feature>
<protein>
    <submittedName>
        <fullName evidence="2">Uncharacterized protein</fullName>
    </submittedName>
</protein>
<keyword evidence="3" id="KW-1185">Reference proteome</keyword>
<proteinExistence type="predicted"/>
<reference evidence="2" key="1">
    <citation type="submission" date="2013-10" db="EMBL/GenBank/DDBJ databases">
        <title>Genomic analysis of the causative agents of coccidiosis in chickens.</title>
        <authorList>
            <person name="Reid A.J."/>
            <person name="Blake D."/>
            <person name="Billington K."/>
            <person name="Browne H."/>
            <person name="Dunn M."/>
            <person name="Hung S."/>
            <person name="Kawahara F."/>
            <person name="Miranda-Saavedra D."/>
            <person name="Mourier T."/>
            <person name="Nagra H."/>
            <person name="Otto T.D."/>
            <person name="Rawlings N."/>
            <person name="Sanchez A."/>
            <person name="Sanders M."/>
            <person name="Subramaniam C."/>
            <person name="Tay Y."/>
            <person name="Dear P."/>
            <person name="Doerig C."/>
            <person name="Gruber A."/>
            <person name="Parkinson J."/>
            <person name="Shirley M."/>
            <person name="Wan K.L."/>
            <person name="Berriman M."/>
            <person name="Tomley F."/>
            <person name="Pain A."/>
        </authorList>
    </citation>
    <scope>NUCLEOTIDE SEQUENCE [LARGE SCALE GENOMIC DNA]</scope>
    <source>
        <strain evidence="2">Weybridge</strain>
    </source>
</reference>
<dbReference type="RefSeq" id="XP_013335829.1">
    <property type="nucleotide sequence ID" value="XM_013480375.1"/>
</dbReference>
<reference evidence="2" key="2">
    <citation type="submission" date="2013-10" db="EMBL/GenBank/DDBJ databases">
        <authorList>
            <person name="Aslett M."/>
        </authorList>
    </citation>
    <scope>NUCLEOTIDE SEQUENCE [LARGE SCALE GENOMIC DNA]</scope>
    <source>
        <strain evidence="2">Weybridge</strain>
    </source>
</reference>
<sequence length="72" mass="7944">FLFFFSPFIQAAVIALTAVWARWCKTDLGGWEAPPLTAEDGAGFVSSLALRATKEQHGKFVKEGNTIDLRED</sequence>
<name>U6M584_EIMMA</name>
<dbReference type="OrthoDB" id="10262319at2759"/>
<dbReference type="Gene3D" id="3.40.50.720">
    <property type="entry name" value="NAD(P)-binding Rossmann-like Domain"/>
    <property type="match status" value="1"/>
</dbReference>
<dbReference type="VEuPathDB" id="ToxoDB:EMWEY_00056050"/>
<evidence type="ECO:0000313" key="2">
    <source>
        <dbReference type="EMBL" id="CDJ59181.1"/>
    </source>
</evidence>
<evidence type="ECO:0000313" key="3">
    <source>
        <dbReference type="Proteomes" id="UP000030763"/>
    </source>
</evidence>
<gene>
    <name evidence="2" type="ORF">EMWEY_00056050</name>
</gene>
<accession>U6M584</accession>
<keyword evidence="1" id="KW-0732">Signal</keyword>
<organism evidence="2 3">
    <name type="scientific">Eimeria maxima</name>
    <name type="common">Coccidian parasite</name>
    <dbReference type="NCBI Taxonomy" id="5804"/>
    <lineage>
        <taxon>Eukaryota</taxon>
        <taxon>Sar</taxon>
        <taxon>Alveolata</taxon>
        <taxon>Apicomplexa</taxon>
        <taxon>Conoidasida</taxon>
        <taxon>Coccidia</taxon>
        <taxon>Eucoccidiorida</taxon>
        <taxon>Eimeriorina</taxon>
        <taxon>Eimeriidae</taxon>
        <taxon>Eimeria</taxon>
    </lineage>
</organism>
<dbReference type="GeneID" id="25339591"/>
<dbReference type="EMBL" id="HG720161">
    <property type="protein sequence ID" value="CDJ59181.1"/>
    <property type="molecule type" value="Genomic_DNA"/>
</dbReference>
<feature type="chain" id="PRO_5006758264" evidence="1">
    <location>
        <begin position="22"/>
        <end position="72"/>
    </location>
</feature>
<dbReference type="Proteomes" id="UP000030763">
    <property type="component" value="Unassembled WGS sequence"/>
</dbReference>